<reference evidence="1 2" key="2">
    <citation type="submission" date="2018-11" db="EMBL/GenBank/DDBJ databases">
        <authorList>
            <consortium name="Pathogen Informatics"/>
        </authorList>
    </citation>
    <scope>NUCLEOTIDE SEQUENCE [LARGE SCALE GENOMIC DNA]</scope>
</reference>
<sequence>MQFFCIKMPKFAEELRKACPDIGEEYFGKWEEIPENEVVAVPSPSEINEHLSGGTDEWRLIVSLDVDEIKSLYAKLGGKINVPRRVSMPFAYAPAISVSSRFQREQHIFMAKSNFCYNSCKFHCVLLAPLNRLLLSATCLDPSLFRSFHSQHKTHIVTGLSVRVCPTFCPALSTHEPQKLDC</sequence>
<name>A0A183D6T4_9BILA</name>
<organism evidence="3">
    <name type="scientific">Gongylonema pulchrum</name>
    <dbReference type="NCBI Taxonomy" id="637853"/>
    <lineage>
        <taxon>Eukaryota</taxon>
        <taxon>Metazoa</taxon>
        <taxon>Ecdysozoa</taxon>
        <taxon>Nematoda</taxon>
        <taxon>Chromadorea</taxon>
        <taxon>Rhabditida</taxon>
        <taxon>Spirurina</taxon>
        <taxon>Spiruromorpha</taxon>
        <taxon>Spiruroidea</taxon>
        <taxon>Gongylonematidae</taxon>
        <taxon>Gongylonema</taxon>
    </lineage>
</organism>
<evidence type="ECO:0000313" key="3">
    <source>
        <dbReference type="WBParaSite" id="GPUH_0000443201-mRNA-1"/>
    </source>
</evidence>
<keyword evidence="2" id="KW-1185">Reference proteome</keyword>
<dbReference type="EMBL" id="UYRT01008326">
    <property type="protein sequence ID" value="VDK44751.1"/>
    <property type="molecule type" value="Genomic_DNA"/>
</dbReference>
<protein>
    <submittedName>
        <fullName evidence="3">Propep_M14 domain-containing protein</fullName>
    </submittedName>
</protein>
<gene>
    <name evidence="1" type="ORF">GPUH_LOCUS4426</name>
</gene>
<proteinExistence type="predicted"/>
<accession>A0A183D6T4</accession>
<evidence type="ECO:0000313" key="2">
    <source>
        <dbReference type="Proteomes" id="UP000271098"/>
    </source>
</evidence>
<dbReference type="AlphaFoldDB" id="A0A183D6T4"/>
<dbReference type="Proteomes" id="UP000271098">
    <property type="component" value="Unassembled WGS sequence"/>
</dbReference>
<reference evidence="3" key="1">
    <citation type="submission" date="2016-06" db="UniProtKB">
        <authorList>
            <consortium name="WormBaseParasite"/>
        </authorList>
    </citation>
    <scope>IDENTIFICATION</scope>
</reference>
<dbReference type="WBParaSite" id="GPUH_0000443201-mRNA-1">
    <property type="protein sequence ID" value="GPUH_0000443201-mRNA-1"/>
    <property type="gene ID" value="GPUH_0000443201"/>
</dbReference>
<evidence type="ECO:0000313" key="1">
    <source>
        <dbReference type="EMBL" id="VDK44751.1"/>
    </source>
</evidence>